<reference evidence="1" key="1">
    <citation type="submission" date="2023-07" db="EMBL/GenBank/DDBJ databases">
        <title>The genome sequence of Rhodocytophaga aerolata KACC 12507.</title>
        <authorList>
            <person name="Zhang X."/>
        </authorList>
    </citation>
    <scope>NUCLEOTIDE SEQUENCE</scope>
    <source>
        <strain evidence="1">KACC 12507</strain>
    </source>
</reference>
<proteinExistence type="predicted"/>
<organism evidence="1 2">
    <name type="scientific">Rhodocytophaga aerolata</name>
    <dbReference type="NCBI Taxonomy" id="455078"/>
    <lineage>
        <taxon>Bacteria</taxon>
        <taxon>Pseudomonadati</taxon>
        <taxon>Bacteroidota</taxon>
        <taxon>Cytophagia</taxon>
        <taxon>Cytophagales</taxon>
        <taxon>Rhodocytophagaceae</taxon>
        <taxon>Rhodocytophaga</taxon>
    </lineage>
</organism>
<evidence type="ECO:0000313" key="1">
    <source>
        <dbReference type="EMBL" id="MDO1446008.1"/>
    </source>
</evidence>
<comment type="caution">
    <text evidence="1">The sequence shown here is derived from an EMBL/GenBank/DDBJ whole genome shotgun (WGS) entry which is preliminary data.</text>
</comment>
<gene>
    <name evidence="1" type="ORF">Q0590_07080</name>
</gene>
<evidence type="ECO:0008006" key="3">
    <source>
        <dbReference type="Google" id="ProtNLM"/>
    </source>
</evidence>
<keyword evidence="2" id="KW-1185">Reference proteome</keyword>
<accession>A0ABT8R460</accession>
<dbReference type="EMBL" id="JAUKPO010000003">
    <property type="protein sequence ID" value="MDO1446008.1"/>
    <property type="molecule type" value="Genomic_DNA"/>
</dbReference>
<name>A0ABT8R460_9BACT</name>
<dbReference type="Proteomes" id="UP001168528">
    <property type="component" value="Unassembled WGS sequence"/>
</dbReference>
<evidence type="ECO:0000313" key="2">
    <source>
        <dbReference type="Proteomes" id="UP001168528"/>
    </source>
</evidence>
<protein>
    <recommendedName>
        <fullName evidence="3">Twin-arginine translocation signal domain-containing protein</fullName>
    </recommendedName>
</protein>
<dbReference type="RefSeq" id="WP_302036814.1">
    <property type="nucleotide sequence ID" value="NZ_JAUKPO010000003.1"/>
</dbReference>
<sequence length="139" mass="15604">MQRRKFLGLTAIGATAIAIPAIGFGAVSTKSAITGIIQKELSYLNLDKQGIEQYAADYLQYEGNVPRIELKLKMYRLLGVNSEKSSIVSALIEKYLLSTDFFLKNMDESRKINYIGYYNPYNSPCANPFSAQFYPEAHT</sequence>